<reference evidence="2 3" key="1">
    <citation type="submission" date="2013-11" db="EMBL/GenBank/DDBJ databases">
        <title>Genome sequencing of Stegodyphus mimosarum.</title>
        <authorList>
            <person name="Bechsgaard J."/>
        </authorList>
    </citation>
    <scope>NUCLEOTIDE SEQUENCE [LARGE SCALE GENOMIC DNA]</scope>
</reference>
<organism evidence="2 3">
    <name type="scientific">Stegodyphus mimosarum</name>
    <name type="common">African social velvet spider</name>
    <dbReference type="NCBI Taxonomy" id="407821"/>
    <lineage>
        <taxon>Eukaryota</taxon>
        <taxon>Metazoa</taxon>
        <taxon>Ecdysozoa</taxon>
        <taxon>Arthropoda</taxon>
        <taxon>Chelicerata</taxon>
        <taxon>Arachnida</taxon>
        <taxon>Araneae</taxon>
        <taxon>Araneomorphae</taxon>
        <taxon>Entelegynae</taxon>
        <taxon>Eresoidea</taxon>
        <taxon>Eresidae</taxon>
        <taxon>Stegodyphus</taxon>
    </lineage>
</organism>
<evidence type="ECO:0000256" key="1">
    <source>
        <dbReference type="SAM" id="MobiDB-lite"/>
    </source>
</evidence>
<proteinExistence type="predicted"/>
<dbReference type="EMBL" id="KK120198">
    <property type="protein sequence ID" value="KFM77749.1"/>
    <property type="molecule type" value="Genomic_DNA"/>
</dbReference>
<keyword evidence="3" id="KW-1185">Reference proteome</keyword>
<evidence type="ECO:0000313" key="2">
    <source>
        <dbReference type="EMBL" id="KFM77749.1"/>
    </source>
</evidence>
<accession>A0A087UK60</accession>
<dbReference type="OrthoDB" id="8197931at2759"/>
<name>A0A087UK60_STEMI</name>
<dbReference type="AlphaFoldDB" id="A0A087UK60"/>
<feature type="non-terminal residue" evidence="2">
    <location>
        <position position="411"/>
    </location>
</feature>
<evidence type="ECO:0000313" key="3">
    <source>
        <dbReference type="Proteomes" id="UP000054359"/>
    </source>
</evidence>
<gene>
    <name evidence="2" type="ORF">X975_04535</name>
</gene>
<feature type="compositionally biased region" description="Polar residues" evidence="1">
    <location>
        <begin position="209"/>
        <end position="220"/>
    </location>
</feature>
<protein>
    <submittedName>
        <fullName evidence="2">Uncharacterized protein</fullName>
    </submittedName>
</protein>
<feature type="region of interest" description="Disordered" evidence="1">
    <location>
        <begin position="209"/>
        <end position="239"/>
    </location>
</feature>
<dbReference type="Proteomes" id="UP000054359">
    <property type="component" value="Unassembled WGS sequence"/>
</dbReference>
<sequence length="411" mass="46536">MIMMTSEECQKNEQHIRESLLLYQSLKEKPKTEVAVQNINSENQITDNKMEGKDNKCSFKVQENAVNEVESHNDTDQFVANVNFDTSKVTVPETNIKRNEEGDSIETVFDADTENDSSQFVSVSYQQKHFQNASDNAGIGGSVQNVVKCLDVLKRESLSGSNTSSYWDKSLASIEIPNDVREWKILLNSFDKNQKVTFLEKESILQSKTESNANSSLKQPSLSSHRHSSHITSTSKADELENFVQESRERVERIRKRYLLSGKAQMKLGLRRHSPVRGIRPRFGSTAEILHLMQKQNQAPFLSISGLRNHMSWPCNETISNPEVNRHNSSCIYVSQTLPGVYAHNSFSQYCDEQFNSTSSDHYSISSCPSIMVHERGVPEGASPPRSLSEDCNEHLLLDNPNNVVYYSMKV</sequence>